<dbReference type="EMBL" id="AP026973">
    <property type="protein sequence ID" value="BDT77879.1"/>
    <property type="molecule type" value="Genomic_DNA"/>
</dbReference>
<sequence length="145" mass="16107">MSTLNSLKLVNSKKPTAIPPILHRRHKLGNKVWEQIQLAKAQKEGGTFTVKKFKTVKDYDGSRKNIEIEKRVRQWWYVAADGKVCLNIRYGAKIIEFAKGKTAVEVASGEELIKALEIIKGAVEAGELDTQIEQASGAVRAGFGR</sequence>
<organism evidence="1">
    <name type="scientific">Polynucleobacter yangtzensis</name>
    <dbReference type="NCBI Taxonomy" id="1743159"/>
    <lineage>
        <taxon>Bacteria</taxon>
        <taxon>Pseudomonadati</taxon>
        <taxon>Pseudomonadota</taxon>
        <taxon>Betaproteobacteria</taxon>
        <taxon>Burkholderiales</taxon>
        <taxon>Burkholderiaceae</taxon>
        <taxon>Polynucleobacter</taxon>
    </lineage>
</organism>
<dbReference type="AlphaFoldDB" id="A0A9C7CK67"/>
<dbReference type="Pfam" id="PF20346">
    <property type="entry name" value="DUF6641"/>
    <property type="match status" value="1"/>
</dbReference>
<dbReference type="InterPro" id="IPR046581">
    <property type="entry name" value="DUF6641"/>
</dbReference>
<dbReference type="Proteomes" id="UP001211097">
    <property type="component" value="Chromosome"/>
</dbReference>
<evidence type="ECO:0000313" key="1">
    <source>
        <dbReference type="EMBL" id="BDT77879.1"/>
    </source>
</evidence>
<dbReference type="KEGG" id="pyt:PKF023_16820"/>
<protein>
    <submittedName>
        <fullName evidence="1">Uncharacterized protein</fullName>
    </submittedName>
</protein>
<name>A0A9C7CK67_9BURK</name>
<dbReference type="RefSeq" id="WP_281742358.1">
    <property type="nucleotide sequence ID" value="NZ_AP026973.1"/>
</dbReference>
<gene>
    <name evidence="1" type="ORF">PKF023_16820</name>
</gene>
<reference evidence="1" key="1">
    <citation type="submission" date="2022-11" db="EMBL/GenBank/DDBJ databases">
        <title>Complete Genome Sequences of three Polynucleobacter sp. Subcluster PnecC Strains KF022, KF023, and KF032 Isolated from a Shallow Eutrophic Lake in Japan.</title>
        <authorList>
            <person name="Ogata Y."/>
            <person name="Watanabe K."/>
            <person name="Takemine S."/>
            <person name="Shindo C."/>
            <person name="Kurokawa R."/>
            <person name="Suda W."/>
        </authorList>
    </citation>
    <scope>NUCLEOTIDE SEQUENCE</scope>
    <source>
        <strain evidence="1">KF023</strain>
    </source>
</reference>
<accession>A0A9C7CK67</accession>
<proteinExistence type="predicted"/>